<dbReference type="FunFam" id="4.10.1000.10:FF:000001">
    <property type="entry name" value="zinc finger CCCH domain-containing protein 15-like"/>
    <property type="match status" value="1"/>
</dbReference>
<gene>
    <name evidence="8" type="ORF">HG535_0G03760</name>
</gene>
<reference evidence="8 9" key="1">
    <citation type="submission" date="2020-07" db="EMBL/GenBank/DDBJ databases">
        <title>The yeast mating-type switching endonuclease HO is a domesticated member of an unorthodox homing genetic element family.</title>
        <authorList>
            <person name="Coughlan A.Y."/>
            <person name="Lombardi L."/>
            <person name="Braun-Galleani S."/>
            <person name="Martos A.R."/>
            <person name="Galeote V."/>
            <person name="Bigey F."/>
            <person name="Dequin S."/>
            <person name="Byrne K.P."/>
            <person name="Wolfe K.H."/>
        </authorList>
    </citation>
    <scope>NUCLEOTIDE SEQUENCE [LARGE SCALE GENOMIC DNA]</scope>
    <source>
        <strain evidence="8 9">NRRL Y-6702</strain>
    </source>
</reference>
<dbReference type="InterPro" id="IPR036855">
    <property type="entry name" value="Znf_CCCH_sf"/>
</dbReference>
<evidence type="ECO:0000256" key="4">
    <source>
        <dbReference type="ARBA" id="ARBA00022833"/>
    </source>
</evidence>
<dbReference type="InterPro" id="IPR045877">
    <property type="entry name" value="ZFP36-like"/>
</dbReference>
<dbReference type="PROSITE" id="PS50103">
    <property type="entry name" value="ZF_C3H1"/>
    <property type="match status" value="2"/>
</dbReference>
<keyword evidence="2" id="KW-0677">Repeat</keyword>
<evidence type="ECO:0000256" key="6">
    <source>
        <dbReference type="SAM" id="Coils"/>
    </source>
</evidence>
<dbReference type="RefSeq" id="XP_037146218.1">
    <property type="nucleotide sequence ID" value="XM_037290323.1"/>
</dbReference>
<dbReference type="SMART" id="SM00356">
    <property type="entry name" value="ZnF_C3H1"/>
    <property type="match status" value="2"/>
</dbReference>
<keyword evidence="1 5" id="KW-0479">Metal-binding</keyword>
<evidence type="ECO:0000256" key="2">
    <source>
        <dbReference type="ARBA" id="ARBA00022737"/>
    </source>
</evidence>
<evidence type="ECO:0000256" key="5">
    <source>
        <dbReference type="PROSITE-ProRule" id="PRU00723"/>
    </source>
</evidence>
<dbReference type="PANTHER" id="PTHR12547">
    <property type="entry name" value="CCCH ZINC FINGER/TIS11-RELATED"/>
    <property type="match status" value="1"/>
</dbReference>
<feature type="coiled-coil region" evidence="6">
    <location>
        <begin position="125"/>
        <end position="152"/>
    </location>
</feature>
<sequence>MDGFSYSFGRAPSPGGDGANVAYLARTPSGGNSFTTSASTCTYTSSVFSTEEDSYDSRIKEIEQYYIKTLLNEDENKDDYRNHDSFLSDHSKVPVSYYQHLNDFKPRETAQQQQQWQWQQQLQQQQQWQQLQQQQQQQQAQLQAELQKQNQLQTTYSNATGGTESAISKPKNKKNILEVEINHNLRPVEDPLPLTTENLQRLTISGCNQQRSVSRADSQSLSQGYPGIHKTTQPAQQPQLNKELYKTELCESFTTKGSCRYGNKCQFAHGLHELKFKPKSNNYRTKPCVNWTKNGYCPYGKRCCFKHGNDEDIQLQAGHSDKFASRKNLHANVKALQKITW</sequence>
<dbReference type="GO" id="GO:0006879">
    <property type="term" value="P:intracellular iron ion homeostasis"/>
    <property type="evidence" value="ECO:0007669"/>
    <property type="project" value="UniProtKB-ARBA"/>
</dbReference>
<dbReference type="PANTHER" id="PTHR12547:SF18">
    <property type="entry name" value="PROTEIN TIS11"/>
    <property type="match status" value="1"/>
</dbReference>
<organism evidence="8 9">
    <name type="scientific">Zygotorulaspora mrakii</name>
    <name type="common">Zygosaccharomyces mrakii</name>
    <dbReference type="NCBI Taxonomy" id="42260"/>
    <lineage>
        <taxon>Eukaryota</taxon>
        <taxon>Fungi</taxon>
        <taxon>Dikarya</taxon>
        <taxon>Ascomycota</taxon>
        <taxon>Saccharomycotina</taxon>
        <taxon>Saccharomycetes</taxon>
        <taxon>Saccharomycetales</taxon>
        <taxon>Saccharomycetaceae</taxon>
        <taxon>Zygotorulaspora</taxon>
    </lineage>
</organism>
<proteinExistence type="predicted"/>
<feature type="domain" description="C3H1-type" evidence="7">
    <location>
        <begin position="282"/>
        <end position="310"/>
    </location>
</feature>
<feature type="domain" description="C3H1-type" evidence="7">
    <location>
        <begin position="244"/>
        <end position="272"/>
    </location>
</feature>
<dbReference type="KEGG" id="zmk:HG535_0G03760"/>
<dbReference type="Gene3D" id="4.10.1000.10">
    <property type="entry name" value="Zinc finger, CCCH-type"/>
    <property type="match status" value="2"/>
</dbReference>
<evidence type="ECO:0000256" key="1">
    <source>
        <dbReference type="ARBA" id="ARBA00022723"/>
    </source>
</evidence>
<dbReference type="GO" id="GO:0008270">
    <property type="term" value="F:zinc ion binding"/>
    <property type="evidence" value="ECO:0007669"/>
    <property type="project" value="UniProtKB-KW"/>
</dbReference>
<evidence type="ECO:0000256" key="3">
    <source>
        <dbReference type="ARBA" id="ARBA00022771"/>
    </source>
</evidence>
<keyword evidence="6" id="KW-0175">Coiled coil</keyword>
<feature type="zinc finger region" description="C3H1-type" evidence="5">
    <location>
        <begin position="244"/>
        <end position="272"/>
    </location>
</feature>
<accession>A0A7H9B7L0</accession>
<evidence type="ECO:0000313" key="9">
    <source>
        <dbReference type="Proteomes" id="UP000509704"/>
    </source>
</evidence>
<keyword evidence="3 5" id="KW-0863">Zinc-finger</keyword>
<dbReference type="Proteomes" id="UP000509704">
    <property type="component" value="Chromosome 7"/>
</dbReference>
<dbReference type="Pfam" id="PF00642">
    <property type="entry name" value="zf-CCCH"/>
    <property type="match status" value="2"/>
</dbReference>
<dbReference type="GO" id="GO:0003729">
    <property type="term" value="F:mRNA binding"/>
    <property type="evidence" value="ECO:0007669"/>
    <property type="project" value="InterPro"/>
</dbReference>
<dbReference type="FunFam" id="4.10.1000.10:FF:000018">
    <property type="entry name" value="Zinc finger protein"/>
    <property type="match status" value="1"/>
</dbReference>
<evidence type="ECO:0000259" key="7">
    <source>
        <dbReference type="PROSITE" id="PS50103"/>
    </source>
</evidence>
<dbReference type="InterPro" id="IPR000571">
    <property type="entry name" value="Znf_CCCH"/>
</dbReference>
<dbReference type="SUPFAM" id="SSF90229">
    <property type="entry name" value="CCCH zinc finger"/>
    <property type="match status" value="2"/>
</dbReference>
<protein>
    <recommendedName>
        <fullName evidence="7">C3H1-type domain-containing protein</fullName>
    </recommendedName>
</protein>
<dbReference type="EMBL" id="CP058610">
    <property type="protein sequence ID" value="QLG74493.1"/>
    <property type="molecule type" value="Genomic_DNA"/>
</dbReference>
<keyword evidence="9" id="KW-1185">Reference proteome</keyword>
<dbReference type="OrthoDB" id="410307at2759"/>
<keyword evidence="4 5" id="KW-0862">Zinc</keyword>
<name>A0A7H9B7L0_ZYGMR</name>
<dbReference type="GO" id="GO:0000956">
    <property type="term" value="P:nuclear-transcribed mRNA catabolic process"/>
    <property type="evidence" value="ECO:0007669"/>
    <property type="project" value="UniProtKB-ARBA"/>
</dbReference>
<feature type="zinc finger region" description="C3H1-type" evidence="5">
    <location>
        <begin position="282"/>
        <end position="310"/>
    </location>
</feature>
<evidence type="ECO:0000313" key="8">
    <source>
        <dbReference type="EMBL" id="QLG74493.1"/>
    </source>
</evidence>
<dbReference type="GeneID" id="59238276"/>
<dbReference type="AlphaFoldDB" id="A0A7H9B7L0"/>